<dbReference type="PATRIC" id="fig|754477.3.peg.49"/>
<dbReference type="CDD" id="cd00609">
    <property type="entry name" value="AAT_like"/>
    <property type="match status" value="1"/>
</dbReference>
<dbReference type="PANTHER" id="PTHR46383:SF2">
    <property type="entry name" value="AMINOTRANSFERASE"/>
    <property type="match status" value="1"/>
</dbReference>
<evidence type="ECO:0000313" key="8">
    <source>
        <dbReference type="EMBL" id="AFJ01233.1"/>
    </source>
</evidence>
<dbReference type="PANTHER" id="PTHR46383">
    <property type="entry name" value="ASPARTATE AMINOTRANSFERASE"/>
    <property type="match status" value="1"/>
</dbReference>
<dbReference type="InterPro" id="IPR015424">
    <property type="entry name" value="PyrdxlP-dep_Trfase"/>
</dbReference>
<keyword evidence="5" id="KW-0663">Pyridoxal phosphate</keyword>
<dbReference type="AlphaFoldDB" id="I1YE90"/>
<keyword evidence="4 6" id="KW-0808">Transferase</keyword>
<name>I1YE90_METFJ</name>
<evidence type="ECO:0000256" key="2">
    <source>
        <dbReference type="ARBA" id="ARBA00007441"/>
    </source>
</evidence>
<proteinExistence type="inferred from homology"/>
<dbReference type="SUPFAM" id="SSF53383">
    <property type="entry name" value="PLP-dependent transferases"/>
    <property type="match status" value="1"/>
</dbReference>
<dbReference type="EC" id="2.6.1.-" evidence="6"/>
<organism evidence="8 9">
    <name type="scientific">Methylophaga frappieri (strain ATCC BAA-2434 / DSM 25690 / JAM7)</name>
    <dbReference type="NCBI Taxonomy" id="754477"/>
    <lineage>
        <taxon>Bacteria</taxon>
        <taxon>Pseudomonadati</taxon>
        <taxon>Pseudomonadota</taxon>
        <taxon>Gammaproteobacteria</taxon>
        <taxon>Thiotrichales</taxon>
        <taxon>Piscirickettsiaceae</taxon>
        <taxon>Methylophaga</taxon>
    </lineage>
</organism>
<dbReference type="Proteomes" id="UP000009145">
    <property type="component" value="Chromosome"/>
</dbReference>
<dbReference type="InterPro" id="IPR050596">
    <property type="entry name" value="AspAT/PAT-like"/>
</dbReference>
<evidence type="ECO:0000256" key="1">
    <source>
        <dbReference type="ARBA" id="ARBA00001933"/>
    </source>
</evidence>
<feature type="domain" description="Aminotransferase class I/classII large" evidence="7">
    <location>
        <begin position="16"/>
        <end position="369"/>
    </location>
</feature>
<evidence type="ECO:0000256" key="4">
    <source>
        <dbReference type="ARBA" id="ARBA00022679"/>
    </source>
</evidence>
<comment type="cofactor">
    <cofactor evidence="1 6">
        <name>pyridoxal 5'-phosphate</name>
        <dbReference type="ChEBI" id="CHEBI:597326"/>
    </cofactor>
</comment>
<dbReference type="STRING" id="754477.Q7C_48"/>
<dbReference type="GO" id="GO:0030170">
    <property type="term" value="F:pyridoxal phosphate binding"/>
    <property type="evidence" value="ECO:0007669"/>
    <property type="project" value="InterPro"/>
</dbReference>
<dbReference type="KEGG" id="mec:Q7C_48"/>
<dbReference type="Gene3D" id="3.40.640.10">
    <property type="entry name" value="Type I PLP-dependent aspartate aminotransferase-like (Major domain)"/>
    <property type="match status" value="1"/>
</dbReference>
<evidence type="ECO:0000259" key="7">
    <source>
        <dbReference type="Pfam" id="PF00155"/>
    </source>
</evidence>
<evidence type="ECO:0000313" key="9">
    <source>
        <dbReference type="Proteomes" id="UP000009145"/>
    </source>
</evidence>
<reference evidence="8 9" key="1">
    <citation type="journal article" date="2012" name="J. Bacteriol.">
        <title>Complete genome sequences of Methylophaga sp. strain JAM1 and Methylophaga sp. strain JAM7.</title>
        <authorList>
            <person name="Villeneuve C."/>
            <person name="Martineau C."/>
            <person name="Mauffrey F."/>
            <person name="Villemur R."/>
        </authorList>
    </citation>
    <scope>NUCLEOTIDE SEQUENCE [LARGE SCALE GENOMIC DNA]</scope>
    <source>
        <strain evidence="8 9">JAM7</strain>
    </source>
</reference>
<protein>
    <recommendedName>
        <fullName evidence="6">Aminotransferase</fullName>
        <ecNumber evidence="6">2.6.1.-</ecNumber>
    </recommendedName>
</protein>
<evidence type="ECO:0000256" key="5">
    <source>
        <dbReference type="ARBA" id="ARBA00022898"/>
    </source>
</evidence>
<gene>
    <name evidence="8" type="ordered locus">Q7C_48</name>
</gene>
<dbReference type="Pfam" id="PF00155">
    <property type="entry name" value="Aminotran_1_2"/>
    <property type="match status" value="1"/>
</dbReference>
<evidence type="ECO:0000256" key="3">
    <source>
        <dbReference type="ARBA" id="ARBA00022576"/>
    </source>
</evidence>
<comment type="similarity">
    <text evidence="2 6">Belongs to the class-I pyridoxal-phosphate-dependent aminotransferase family.</text>
</comment>
<dbReference type="EMBL" id="CP003380">
    <property type="protein sequence ID" value="AFJ01233.1"/>
    <property type="molecule type" value="Genomic_DNA"/>
</dbReference>
<dbReference type="GO" id="GO:0008483">
    <property type="term" value="F:transaminase activity"/>
    <property type="evidence" value="ECO:0007669"/>
    <property type="project" value="UniProtKB-KW"/>
</dbReference>
<dbReference type="PROSITE" id="PS00105">
    <property type="entry name" value="AA_TRANSFER_CLASS_1"/>
    <property type="match status" value="1"/>
</dbReference>
<dbReference type="HOGENOM" id="CLU_017584_4_3_6"/>
<dbReference type="InterPro" id="IPR015421">
    <property type="entry name" value="PyrdxlP-dep_Trfase_major"/>
</dbReference>
<dbReference type="InterPro" id="IPR004839">
    <property type="entry name" value="Aminotransferase_I/II_large"/>
</dbReference>
<dbReference type="InterPro" id="IPR004838">
    <property type="entry name" value="NHTrfase_class1_PyrdxlP-BS"/>
</dbReference>
<dbReference type="eggNOG" id="COG0436">
    <property type="taxonomic scope" value="Bacteria"/>
</dbReference>
<sequence>MDILARSKAMEAQGKTVMHMEIGEPDFSTPQPIIEAGMRALQNQQTFYTPALGLPALREAISGWYQTYYGLSISANRIVVTPGASGALLLVLGALLDQNKKVLMTDPGYPCNRHFATFLSSKAKPVPVDAKTNFQLTARHIADYWDSETQVALVASPANPTGTVLLETDLKNLVTAVRARAGMLVVDEIYHGLTYDGIRLPTVLAVDNDAIVINSFSKFFGMTGWRLGWAVVPADMEPVMDRLAQNLFLAAPTISQHAALAAFTDETMEILEQRRAQFEQRRNWLLPALRELGFHFPVTPKGAFYLYADCRELLTSTCPDSQSLCRLFLDSAGVAVTPGYDFGQHQQQNHVRFAYTTSERYLTQAIERLSKVLGKPA</sequence>
<evidence type="ECO:0000256" key="6">
    <source>
        <dbReference type="RuleBase" id="RU000481"/>
    </source>
</evidence>
<keyword evidence="9" id="KW-1185">Reference proteome</keyword>
<keyword evidence="3 6" id="KW-0032">Aminotransferase</keyword>
<dbReference type="GO" id="GO:0006520">
    <property type="term" value="P:amino acid metabolic process"/>
    <property type="evidence" value="ECO:0007669"/>
    <property type="project" value="InterPro"/>
</dbReference>
<accession>I1YE90</accession>